<protein>
    <submittedName>
        <fullName evidence="2 4">Uncharacterized protein</fullName>
    </submittedName>
</protein>
<name>A0A6A6Y335_9PEZI</name>
<dbReference type="RefSeq" id="XP_033569161.1">
    <property type="nucleotide sequence ID" value="XM_033713338.1"/>
</dbReference>
<organism evidence="2">
    <name type="scientific">Mytilinidion resinicola</name>
    <dbReference type="NCBI Taxonomy" id="574789"/>
    <lineage>
        <taxon>Eukaryota</taxon>
        <taxon>Fungi</taxon>
        <taxon>Dikarya</taxon>
        <taxon>Ascomycota</taxon>
        <taxon>Pezizomycotina</taxon>
        <taxon>Dothideomycetes</taxon>
        <taxon>Pleosporomycetidae</taxon>
        <taxon>Mytilinidiales</taxon>
        <taxon>Mytilinidiaceae</taxon>
        <taxon>Mytilinidion</taxon>
    </lineage>
</organism>
<dbReference type="Proteomes" id="UP000504636">
    <property type="component" value="Unplaced"/>
</dbReference>
<proteinExistence type="predicted"/>
<reference evidence="4" key="3">
    <citation type="submission" date="2025-04" db="UniProtKB">
        <authorList>
            <consortium name="RefSeq"/>
        </authorList>
    </citation>
    <scope>IDENTIFICATION</scope>
    <source>
        <strain evidence="4">CBS 304.34</strain>
    </source>
</reference>
<feature type="region of interest" description="Disordered" evidence="1">
    <location>
        <begin position="114"/>
        <end position="161"/>
    </location>
</feature>
<sequence length="161" mass="18585">MDALRQLLRMVEEIMEGDPRDRGYNRLAQQLQPGRPLYSVNSVTYELAGTLPESQAGVVAAAFLREAKTPFAHYGWGLDCWMPAYKSYLAEYLRDVRPIYGALFEEHRQKELASATRKAEGAKQKRELAKEAKEAKEKKRKREKERREAGATRLKRLKRDS</sequence>
<dbReference type="EMBL" id="MU003725">
    <property type="protein sequence ID" value="KAF2802197.1"/>
    <property type="molecule type" value="Genomic_DNA"/>
</dbReference>
<evidence type="ECO:0000313" key="4">
    <source>
        <dbReference type="RefSeq" id="XP_033569161.1"/>
    </source>
</evidence>
<reference evidence="2 4" key="1">
    <citation type="journal article" date="2020" name="Stud. Mycol.">
        <title>101 Dothideomycetes genomes: a test case for predicting lifestyles and emergence of pathogens.</title>
        <authorList>
            <person name="Haridas S."/>
            <person name="Albert R."/>
            <person name="Binder M."/>
            <person name="Bloem J."/>
            <person name="Labutti K."/>
            <person name="Salamov A."/>
            <person name="Andreopoulos B."/>
            <person name="Baker S."/>
            <person name="Barry K."/>
            <person name="Bills G."/>
            <person name="Bluhm B."/>
            <person name="Cannon C."/>
            <person name="Castanera R."/>
            <person name="Culley D."/>
            <person name="Daum C."/>
            <person name="Ezra D."/>
            <person name="Gonzalez J."/>
            <person name="Henrissat B."/>
            <person name="Kuo A."/>
            <person name="Liang C."/>
            <person name="Lipzen A."/>
            <person name="Lutzoni F."/>
            <person name="Magnuson J."/>
            <person name="Mondo S."/>
            <person name="Nolan M."/>
            <person name="Ohm R."/>
            <person name="Pangilinan J."/>
            <person name="Park H.-J."/>
            <person name="Ramirez L."/>
            <person name="Alfaro M."/>
            <person name="Sun H."/>
            <person name="Tritt A."/>
            <person name="Yoshinaga Y."/>
            <person name="Zwiers L.-H."/>
            <person name="Turgeon B."/>
            <person name="Goodwin S."/>
            <person name="Spatafora J."/>
            <person name="Crous P."/>
            <person name="Grigoriev I."/>
        </authorList>
    </citation>
    <scope>NUCLEOTIDE SEQUENCE</scope>
    <source>
        <strain evidence="2 4">CBS 304.34</strain>
    </source>
</reference>
<evidence type="ECO:0000313" key="3">
    <source>
        <dbReference type="Proteomes" id="UP000504636"/>
    </source>
</evidence>
<evidence type="ECO:0000313" key="2">
    <source>
        <dbReference type="EMBL" id="KAF2802197.1"/>
    </source>
</evidence>
<gene>
    <name evidence="2 4" type="ORF">BDZ99DRAFT_210925</name>
</gene>
<feature type="compositionally biased region" description="Basic and acidic residues" evidence="1">
    <location>
        <begin position="114"/>
        <end position="137"/>
    </location>
</feature>
<dbReference type="GeneID" id="54454231"/>
<reference evidence="4" key="2">
    <citation type="submission" date="2020-04" db="EMBL/GenBank/DDBJ databases">
        <authorList>
            <consortium name="NCBI Genome Project"/>
        </authorList>
    </citation>
    <scope>NUCLEOTIDE SEQUENCE</scope>
    <source>
        <strain evidence="4">CBS 304.34</strain>
    </source>
</reference>
<evidence type="ECO:0000256" key="1">
    <source>
        <dbReference type="SAM" id="MobiDB-lite"/>
    </source>
</evidence>
<accession>A0A6A6Y335</accession>
<dbReference type="AlphaFoldDB" id="A0A6A6Y335"/>
<keyword evidence="3" id="KW-1185">Reference proteome</keyword>